<gene>
    <name evidence="2" type="ORF">GCM10023200_39740</name>
</gene>
<dbReference type="Gene3D" id="2.170.150.40">
    <property type="entry name" value="Domain of unknown function (DUF427)"/>
    <property type="match status" value="1"/>
</dbReference>
<dbReference type="PANTHER" id="PTHR43058:SF1">
    <property type="entry name" value="DUF427 DOMAIN-CONTAINING PROTEIN"/>
    <property type="match status" value="1"/>
</dbReference>
<evidence type="ECO:0000313" key="2">
    <source>
        <dbReference type="EMBL" id="GAA4798921.1"/>
    </source>
</evidence>
<reference evidence="3" key="1">
    <citation type="journal article" date="2019" name="Int. J. Syst. Evol. Microbiol.">
        <title>The Global Catalogue of Microorganisms (GCM) 10K type strain sequencing project: providing services to taxonomists for standard genome sequencing and annotation.</title>
        <authorList>
            <consortium name="The Broad Institute Genomics Platform"/>
            <consortium name="The Broad Institute Genome Sequencing Center for Infectious Disease"/>
            <person name="Wu L."/>
            <person name="Ma J."/>
        </authorList>
    </citation>
    <scope>NUCLEOTIDE SEQUENCE [LARGE SCALE GENOMIC DNA]</scope>
    <source>
        <strain evidence="3">JCM 17979</strain>
    </source>
</reference>
<comment type="caution">
    <text evidence="2">The sequence shown here is derived from an EMBL/GenBank/DDBJ whole genome shotgun (WGS) entry which is preliminary data.</text>
</comment>
<dbReference type="Pfam" id="PF04248">
    <property type="entry name" value="NTP_transf_9"/>
    <property type="match status" value="1"/>
</dbReference>
<dbReference type="PANTHER" id="PTHR43058">
    <property type="entry name" value="SLR0655 PROTEIN"/>
    <property type="match status" value="1"/>
</dbReference>
<dbReference type="Proteomes" id="UP001500928">
    <property type="component" value="Unassembled WGS sequence"/>
</dbReference>
<evidence type="ECO:0000259" key="1">
    <source>
        <dbReference type="Pfam" id="PF04248"/>
    </source>
</evidence>
<dbReference type="InterPro" id="IPR038694">
    <property type="entry name" value="DUF427_sf"/>
</dbReference>
<evidence type="ECO:0000313" key="3">
    <source>
        <dbReference type="Proteomes" id="UP001500928"/>
    </source>
</evidence>
<name>A0ABP9BQD2_9PSEU</name>
<sequence>MWDYPRPPRAEAVRRRAVVTHAGTVVADTDDVVRVLETSHPPTWYLPRTAFAEGVLRPAQRRTVCEWKGTARYVDVVVPGAAPLTDVGWWYPEDAVYPLLADRVALYPAPFDEITLDGERVEPQPGGFYGGWITHDVVGPFKGGPGTWGW</sequence>
<dbReference type="InterPro" id="IPR007361">
    <property type="entry name" value="DUF427"/>
</dbReference>
<feature type="domain" description="DUF427" evidence="1">
    <location>
        <begin position="18"/>
        <end position="108"/>
    </location>
</feature>
<organism evidence="2 3">
    <name type="scientific">Actinomycetospora chlora</name>
    <dbReference type="NCBI Taxonomy" id="663608"/>
    <lineage>
        <taxon>Bacteria</taxon>
        <taxon>Bacillati</taxon>
        <taxon>Actinomycetota</taxon>
        <taxon>Actinomycetes</taxon>
        <taxon>Pseudonocardiales</taxon>
        <taxon>Pseudonocardiaceae</taxon>
        <taxon>Actinomycetospora</taxon>
    </lineage>
</organism>
<accession>A0ABP9BQD2</accession>
<proteinExistence type="predicted"/>
<dbReference type="EMBL" id="BAABHO010000034">
    <property type="protein sequence ID" value="GAA4798921.1"/>
    <property type="molecule type" value="Genomic_DNA"/>
</dbReference>
<keyword evidence="3" id="KW-1185">Reference proteome</keyword>
<protein>
    <submittedName>
        <fullName evidence="2">DUF427 domain-containing protein</fullName>
    </submittedName>
</protein>